<dbReference type="Proteomes" id="UP001519460">
    <property type="component" value="Unassembled WGS sequence"/>
</dbReference>
<comment type="caution">
    <text evidence="1">The sequence shown here is derived from an EMBL/GenBank/DDBJ whole genome shotgun (WGS) entry which is preliminary data.</text>
</comment>
<gene>
    <name evidence="1" type="ORF">BaRGS_00038541</name>
</gene>
<reference evidence="1 2" key="1">
    <citation type="journal article" date="2023" name="Sci. Data">
        <title>Genome assembly of the Korean intertidal mud-creeper Batillaria attramentaria.</title>
        <authorList>
            <person name="Patra A.K."/>
            <person name="Ho P.T."/>
            <person name="Jun S."/>
            <person name="Lee S.J."/>
            <person name="Kim Y."/>
            <person name="Won Y.J."/>
        </authorList>
    </citation>
    <scope>NUCLEOTIDE SEQUENCE [LARGE SCALE GENOMIC DNA]</scope>
    <source>
        <strain evidence="1">Wonlab-2016</strain>
    </source>
</reference>
<evidence type="ECO:0000313" key="2">
    <source>
        <dbReference type="Proteomes" id="UP001519460"/>
    </source>
</evidence>
<dbReference type="EMBL" id="JACVVK020000626">
    <property type="protein sequence ID" value="KAK7462052.1"/>
    <property type="molecule type" value="Genomic_DNA"/>
</dbReference>
<evidence type="ECO:0000313" key="1">
    <source>
        <dbReference type="EMBL" id="KAK7462052.1"/>
    </source>
</evidence>
<organism evidence="1 2">
    <name type="scientific">Batillaria attramentaria</name>
    <dbReference type="NCBI Taxonomy" id="370345"/>
    <lineage>
        <taxon>Eukaryota</taxon>
        <taxon>Metazoa</taxon>
        <taxon>Spiralia</taxon>
        <taxon>Lophotrochozoa</taxon>
        <taxon>Mollusca</taxon>
        <taxon>Gastropoda</taxon>
        <taxon>Caenogastropoda</taxon>
        <taxon>Sorbeoconcha</taxon>
        <taxon>Cerithioidea</taxon>
        <taxon>Batillariidae</taxon>
        <taxon>Batillaria</taxon>
    </lineage>
</organism>
<dbReference type="AlphaFoldDB" id="A0ABD0J5U9"/>
<accession>A0ABD0J5U9</accession>
<sequence length="92" mass="10191">MGIAASDQPVSVKTGLATGHFVGSPLSGIPGLRRCGVSYVLDVYLCSYLLCTKEPPRVLSRYEFSHHVFGISQKKNRILSNECNKPQLMQMY</sequence>
<name>A0ABD0J5U9_9CAEN</name>
<proteinExistence type="predicted"/>
<keyword evidence="2" id="KW-1185">Reference proteome</keyword>
<protein>
    <submittedName>
        <fullName evidence="1">Uncharacterized protein</fullName>
    </submittedName>
</protein>